<evidence type="ECO:0000313" key="1">
    <source>
        <dbReference type="EMBL" id="QGF20678.1"/>
    </source>
</evidence>
<sequence>MSDKEIDIRAIEMQGAKKYIVGQIEEAEKELRRLKSGIFSSLMNSKSIFAVEVYKDTMSILLDDINKKIARHIPNYGDEHL</sequence>
<dbReference type="RefSeq" id="YP_009884754.1">
    <property type="nucleotide sequence ID" value="NC_049472.1"/>
</dbReference>
<reference evidence="1 2" key="1">
    <citation type="submission" date="2019-09" db="EMBL/GenBank/DDBJ databases">
        <authorList>
            <person name="Assafiri O."/>
            <person name="Yusoff K."/>
            <person name="Song Ai Lian A."/>
            <person name="Hanish I."/>
            <person name="Geok Hun T."/>
        </authorList>
    </citation>
    <scope>NUCLEOTIDE SEQUENCE [LARGE SCALE GENOMIC DNA]</scope>
</reference>
<evidence type="ECO:0000313" key="2">
    <source>
        <dbReference type="Proteomes" id="UP000331412"/>
    </source>
</evidence>
<dbReference type="Proteomes" id="UP000331412">
    <property type="component" value="Segment"/>
</dbReference>
<organism evidence="1 2">
    <name type="scientific">Klebsiella phage UPM 2146</name>
    <dbReference type="NCBI Taxonomy" id="2847816"/>
    <lineage>
        <taxon>Viruses</taxon>
        <taxon>Duplodnaviria</taxon>
        <taxon>Heunggongvirae</taxon>
        <taxon>Uroviricota</taxon>
        <taxon>Caudoviricetes</taxon>
        <taxon>Pantevenvirales</taxon>
        <taxon>Ackermannviridae</taxon>
        <taxon>Taipeivirus</taxon>
        <taxon>Taipeivirus UPM2146</taxon>
    </lineage>
</organism>
<dbReference type="EMBL" id="MN478483">
    <property type="protein sequence ID" value="QGF20678.1"/>
    <property type="molecule type" value="Genomic_DNA"/>
</dbReference>
<protein>
    <submittedName>
        <fullName evidence="1">Uncharacterized protein</fullName>
    </submittedName>
</protein>
<dbReference type="GeneID" id="55814121"/>
<proteinExistence type="predicted"/>
<accession>A0A5Q2F624</accession>
<name>A0A5Q2F624_9CAUD</name>
<keyword evidence="2" id="KW-1185">Reference proteome</keyword>